<dbReference type="OMA" id="LPRRCQK"/>
<evidence type="ECO:0000313" key="3">
    <source>
        <dbReference type="EMBL" id="CDJ61321.1"/>
    </source>
</evidence>
<keyword evidence="1" id="KW-0175">Coiled coil</keyword>
<feature type="compositionally biased region" description="Low complexity" evidence="2">
    <location>
        <begin position="1"/>
        <end position="10"/>
    </location>
</feature>
<dbReference type="VEuPathDB" id="ToxoDB:EMWEY_00009830"/>
<protein>
    <recommendedName>
        <fullName evidence="5">Trichohyalin-plectin-homology domain-containing protein</fullName>
    </recommendedName>
</protein>
<dbReference type="EMBL" id="HG722056">
    <property type="protein sequence ID" value="CDJ61321.1"/>
    <property type="molecule type" value="Genomic_DNA"/>
</dbReference>
<sequence length="341" mass="40736">MDASRQQKLLQQKKEEEKNHHLVKLQTMTAKVEEGTAKNTEEPLQGAEALSPGDDAAPLQHRKTTKELTEEFKNLNWAKVDEYNSFKAKLEEQACAQERLRRKNWLRNELEAQLEEQRRQKEAAKQDDLECAKKLQQDLEQWRFVNISNVTFSQESKAEQLRESREILEQVSRDIETEKRMALKAKQQKARAMQEILEKELATQCALKRDAADQARKEAMEKEAAARKKAEQLKVHEFLKFQQEEKERQKRIEKQERYEIQRQQELDAEEYKRKQELELRSRRELCKRQQELLIQQMEERKLNKDILVSQTEMKLNRRLLEEVNDYLAHKQPVQDLKSTER</sequence>
<reference evidence="3" key="2">
    <citation type="submission" date="2013-10" db="EMBL/GenBank/DDBJ databases">
        <authorList>
            <person name="Aslett M."/>
        </authorList>
    </citation>
    <scope>NUCLEOTIDE SEQUENCE [LARGE SCALE GENOMIC DNA]</scope>
    <source>
        <strain evidence="3">Weybridge</strain>
    </source>
</reference>
<organism evidence="3 4">
    <name type="scientific">Eimeria maxima</name>
    <name type="common">Coccidian parasite</name>
    <dbReference type="NCBI Taxonomy" id="5804"/>
    <lineage>
        <taxon>Eukaryota</taxon>
        <taxon>Sar</taxon>
        <taxon>Alveolata</taxon>
        <taxon>Apicomplexa</taxon>
        <taxon>Conoidasida</taxon>
        <taxon>Coccidia</taxon>
        <taxon>Eucoccidiorida</taxon>
        <taxon>Eimeriorina</taxon>
        <taxon>Eimeriidae</taxon>
        <taxon>Eimeria</taxon>
    </lineage>
</organism>
<dbReference type="AlphaFoldDB" id="U6MBB7"/>
<dbReference type="Proteomes" id="UP000030763">
    <property type="component" value="Unassembled WGS sequence"/>
</dbReference>
<feature type="compositionally biased region" description="Basic and acidic residues" evidence="2">
    <location>
        <begin position="31"/>
        <end position="41"/>
    </location>
</feature>
<dbReference type="RefSeq" id="XP_013337971.1">
    <property type="nucleotide sequence ID" value="XM_013482517.1"/>
</dbReference>
<feature type="region of interest" description="Disordered" evidence="2">
    <location>
        <begin position="1"/>
        <end position="58"/>
    </location>
</feature>
<gene>
    <name evidence="3" type="ORF">EMWEY_00009830</name>
</gene>
<reference evidence="3" key="1">
    <citation type="submission" date="2013-10" db="EMBL/GenBank/DDBJ databases">
        <title>Genomic analysis of the causative agents of coccidiosis in chickens.</title>
        <authorList>
            <person name="Reid A.J."/>
            <person name="Blake D."/>
            <person name="Billington K."/>
            <person name="Browne H."/>
            <person name="Dunn M."/>
            <person name="Hung S."/>
            <person name="Kawahara F."/>
            <person name="Miranda-Saavedra D."/>
            <person name="Mourier T."/>
            <person name="Nagra H."/>
            <person name="Otto T.D."/>
            <person name="Rawlings N."/>
            <person name="Sanchez A."/>
            <person name="Sanders M."/>
            <person name="Subramaniam C."/>
            <person name="Tay Y."/>
            <person name="Dear P."/>
            <person name="Doerig C."/>
            <person name="Gruber A."/>
            <person name="Parkinson J."/>
            <person name="Shirley M."/>
            <person name="Wan K.L."/>
            <person name="Berriman M."/>
            <person name="Tomley F."/>
            <person name="Pain A."/>
        </authorList>
    </citation>
    <scope>NUCLEOTIDE SEQUENCE [LARGE SCALE GENOMIC DNA]</scope>
    <source>
        <strain evidence="3">Weybridge</strain>
    </source>
</reference>
<feature type="coiled-coil region" evidence="1">
    <location>
        <begin position="100"/>
        <end position="127"/>
    </location>
</feature>
<feature type="coiled-coil region" evidence="1">
    <location>
        <begin position="158"/>
        <end position="236"/>
    </location>
</feature>
<name>U6MBB7_EIMMA</name>
<keyword evidence="4" id="KW-1185">Reference proteome</keyword>
<accession>U6MBB7</accession>
<evidence type="ECO:0008006" key="5">
    <source>
        <dbReference type="Google" id="ProtNLM"/>
    </source>
</evidence>
<proteinExistence type="predicted"/>
<evidence type="ECO:0000256" key="1">
    <source>
        <dbReference type="SAM" id="Coils"/>
    </source>
</evidence>
<evidence type="ECO:0000256" key="2">
    <source>
        <dbReference type="SAM" id="MobiDB-lite"/>
    </source>
</evidence>
<evidence type="ECO:0000313" key="4">
    <source>
        <dbReference type="Proteomes" id="UP000030763"/>
    </source>
</evidence>
<dbReference type="GeneID" id="25334969"/>
<dbReference type="OrthoDB" id="346711at2759"/>